<keyword evidence="3" id="KW-1185">Reference proteome</keyword>
<dbReference type="KEGG" id="dfg:B0537_08845"/>
<accession>A0A1S6IWN3</accession>
<evidence type="ECO:0000313" key="3">
    <source>
        <dbReference type="Proteomes" id="UP000189464"/>
    </source>
</evidence>
<feature type="transmembrane region" description="Helical" evidence="1">
    <location>
        <begin position="30"/>
        <end position="46"/>
    </location>
</feature>
<feature type="transmembrane region" description="Helical" evidence="1">
    <location>
        <begin position="6"/>
        <end position="23"/>
    </location>
</feature>
<organism evidence="2 3">
    <name type="scientific">Desulforamulus ferrireducens</name>
    <dbReference type="NCBI Taxonomy" id="1833852"/>
    <lineage>
        <taxon>Bacteria</taxon>
        <taxon>Bacillati</taxon>
        <taxon>Bacillota</taxon>
        <taxon>Clostridia</taxon>
        <taxon>Eubacteriales</taxon>
        <taxon>Peptococcaceae</taxon>
        <taxon>Desulforamulus</taxon>
    </lineage>
</organism>
<reference evidence="2 3" key="1">
    <citation type="journal article" date="2016" name="Int. J. Syst. Evol. Microbiol.">
        <title>Desulfotomaculum ferrireducens sp. nov., a moderately thermophilic sulfate-reducing and dissimilatory Fe(III)-reducing bacterium isolated from compost.</title>
        <authorList>
            <person name="Yang G."/>
            <person name="Guo J."/>
            <person name="Zhuang L."/>
            <person name="Yuan Y."/>
            <person name="Zhou S."/>
        </authorList>
    </citation>
    <scope>NUCLEOTIDE SEQUENCE [LARGE SCALE GENOMIC DNA]</scope>
    <source>
        <strain evidence="2 3">GSS09</strain>
    </source>
</reference>
<sequence length="76" mass="8713">MSDMMAYTIALTICLIGLVELVLERELKFVFGLLGIAGAILIGLFIKNHHWYELSISLFLLLPCGYYLKTYYYSQT</sequence>
<dbReference type="AlphaFoldDB" id="A0A1S6IWN3"/>
<keyword evidence="1" id="KW-0472">Membrane</keyword>
<dbReference type="STRING" id="1833852.B0537_08845"/>
<dbReference type="EMBL" id="CP019698">
    <property type="protein sequence ID" value="AQS59177.1"/>
    <property type="molecule type" value="Genomic_DNA"/>
</dbReference>
<evidence type="ECO:0000256" key="1">
    <source>
        <dbReference type="SAM" id="Phobius"/>
    </source>
</evidence>
<feature type="transmembrane region" description="Helical" evidence="1">
    <location>
        <begin position="52"/>
        <end position="68"/>
    </location>
</feature>
<keyword evidence="1" id="KW-0812">Transmembrane</keyword>
<evidence type="ECO:0000313" key="2">
    <source>
        <dbReference type="EMBL" id="AQS59177.1"/>
    </source>
</evidence>
<name>A0A1S6IWN3_9FIRM</name>
<gene>
    <name evidence="2" type="ORF">B0537_08845</name>
</gene>
<dbReference type="Proteomes" id="UP000189464">
    <property type="component" value="Chromosome"/>
</dbReference>
<keyword evidence="1" id="KW-1133">Transmembrane helix</keyword>
<protein>
    <submittedName>
        <fullName evidence="2">Uncharacterized protein</fullName>
    </submittedName>
</protein>
<proteinExistence type="predicted"/>